<feature type="region of interest" description="Disordered" evidence="1">
    <location>
        <begin position="374"/>
        <end position="405"/>
    </location>
</feature>
<dbReference type="Proteomes" id="UP000094622">
    <property type="component" value="Unassembled WGS sequence"/>
</dbReference>
<dbReference type="OrthoDB" id="9771846at2"/>
<dbReference type="RefSeq" id="WP_141703478.1">
    <property type="nucleotide sequence ID" value="NZ_MCRJ01000032.1"/>
</dbReference>
<proteinExistence type="predicted"/>
<gene>
    <name evidence="2" type="ORF">A6302_01640</name>
</gene>
<name>A0A1E3H5D8_9HYPH</name>
<sequence length="635" mass="68437">MSNISFKISSFTVKRITGWAYDTDDPSKEIFLNITVDGEAIAKVACNIQRKELDSSDFPNTQIGFNTFVPIDYWTGEPLEVAIVDAETGLVLDQALLDTDRVVLNEGARQLVYGEFAGASEDGVAGWVTGERGPYTVELEIDGALVASTEANVIIHVDKPRPAGFLFRHLPHAFFDDQSHHFRVIVRAETPVLIGETDVVLPASAAPTLQGKVEPARDGRIEGTAFYGDDSTRSVELSLMVDGIEIDRASTNPASEPPGHFVFDIRSHTTTDWMDAEIEFAAYPDGAPLRYTGEHPVRDGMSGKAELSDPQTLHVVMTCGAPLPAEVTIAATHGDVTLGTWPIATDAGATSLDLSLPLETPLIASEQIKLTVDGRPVDLPGKNDARKSGPRQRGSTGRVPGEYVRPSDGRVLRRLTELMRGTVRPEGETGHPDFSGSWRFVAPATIEGWAVDLSSPDDPAEIELIIDGVPVQTAFASGLVLAREARAGFEVPVGFGFNLADFMLGEGKHAVSARLAGGGLLPPHRPVAVDTSALIDASNIVDDLVLAGRVAEAYLVARRATRLGLRGVLDRAFALDFALRADWTHYEEFLDGTEIRPSRDFARVLRARFHMMMGRTDIDPAAAPKAPMCPASTGS</sequence>
<comment type="caution">
    <text evidence="2">The sequence shown here is derived from an EMBL/GenBank/DDBJ whole genome shotgun (WGS) entry which is preliminary data.</text>
</comment>
<evidence type="ECO:0000313" key="2">
    <source>
        <dbReference type="EMBL" id="ODN71006.1"/>
    </source>
</evidence>
<accession>A0A1E3H5D8</accession>
<evidence type="ECO:0000313" key="3">
    <source>
        <dbReference type="Proteomes" id="UP000094622"/>
    </source>
</evidence>
<keyword evidence="3" id="KW-1185">Reference proteome</keyword>
<protein>
    <submittedName>
        <fullName evidence="2">Uncharacterized protein</fullName>
    </submittedName>
</protein>
<dbReference type="AlphaFoldDB" id="A0A1E3H5D8"/>
<dbReference type="EMBL" id="MCRJ01000032">
    <property type="protein sequence ID" value="ODN71006.1"/>
    <property type="molecule type" value="Genomic_DNA"/>
</dbReference>
<evidence type="ECO:0000256" key="1">
    <source>
        <dbReference type="SAM" id="MobiDB-lite"/>
    </source>
</evidence>
<reference evidence="2 3" key="1">
    <citation type="submission" date="2016-07" db="EMBL/GenBank/DDBJ databases">
        <title>Draft Genome Sequence of Methylobrevis pamukkalensis PK2.</title>
        <authorList>
            <person name="Vasilenko O.V."/>
            <person name="Doronina N.V."/>
            <person name="Shmareva M.N."/>
            <person name="Tarlachkov S.V."/>
            <person name="Mustakhimov I."/>
            <person name="Trotsenko Y.A."/>
        </authorList>
    </citation>
    <scope>NUCLEOTIDE SEQUENCE [LARGE SCALE GENOMIC DNA]</scope>
    <source>
        <strain evidence="2 3">PK2</strain>
    </source>
</reference>
<organism evidence="2 3">
    <name type="scientific">Methylobrevis pamukkalensis</name>
    <dbReference type="NCBI Taxonomy" id="1439726"/>
    <lineage>
        <taxon>Bacteria</taxon>
        <taxon>Pseudomonadati</taxon>
        <taxon>Pseudomonadota</taxon>
        <taxon>Alphaproteobacteria</taxon>
        <taxon>Hyphomicrobiales</taxon>
        <taxon>Pleomorphomonadaceae</taxon>
        <taxon>Methylobrevis</taxon>
    </lineage>
</organism>